<reference evidence="2 3" key="1">
    <citation type="journal article" date="2020" name="Nature">
        <title>Six reference-quality genomes reveal evolution of bat adaptations.</title>
        <authorList>
            <person name="Jebb D."/>
            <person name="Huang Z."/>
            <person name="Pippel M."/>
            <person name="Hughes G.M."/>
            <person name="Lavrichenko K."/>
            <person name="Devanna P."/>
            <person name="Winkler S."/>
            <person name="Jermiin L.S."/>
            <person name="Skirmuntt E.C."/>
            <person name="Katzourakis A."/>
            <person name="Burkitt-Gray L."/>
            <person name="Ray D.A."/>
            <person name="Sullivan K.A.M."/>
            <person name="Roscito J.G."/>
            <person name="Kirilenko B.M."/>
            <person name="Davalos L.M."/>
            <person name="Corthals A.P."/>
            <person name="Power M.L."/>
            <person name="Jones G."/>
            <person name="Ransome R.D."/>
            <person name="Dechmann D.K.N."/>
            <person name="Locatelli A.G."/>
            <person name="Puechmaille S.J."/>
            <person name="Fedrigo O."/>
            <person name="Jarvis E.D."/>
            <person name="Hiller M."/>
            <person name="Vernes S.C."/>
            <person name="Myers E.W."/>
            <person name="Teeling E.C."/>
        </authorList>
    </citation>
    <scope>NUCLEOTIDE SEQUENCE [LARGE SCALE GENOMIC DNA]</scope>
    <source>
        <strain evidence="2">MPipKuh1</strain>
        <tissue evidence="2">Flight muscle</tissue>
    </source>
</reference>
<protein>
    <submittedName>
        <fullName evidence="2">Uncharacterized protein</fullName>
    </submittedName>
</protein>
<sequence>MDWLPPARPTLGMEAMTQACALTGNQTAVSRFTGRRSTTSHAALLSFSWTLGGPPTASSCPRSGVQPVLPPCSVCGSGGLRGGGWGPVRHGHPAPARSSLDAPKLPPPEHTSRLPLGPDRQGTRMPVGGTICARQPGAQPAPTWQVQGEPSWALGSGSPLGAEGGRGMGPAGPGAGQGALKSSAWASAWRPGGGGGLRGRGEGRLLQPCPRGPLRGQVWKALRGGE</sequence>
<name>A0A7J7RVG0_PIPKU</name>
<evidence type="ECO:0000256" key="1">
    <source>
        <dbReference type="SAM" id="MobiDB-lite"/>
    </source>
</evidence>
<feature type="region of interest" description="Disordered" evidence="1">
    <location>
        <begin position="86"/>
        <end position="127"/>
    </location>
</feature>
<dbReference type="Proteomes" id="UP000558488">
    <property type="component" value="Unassembled WGS sequence"/>
</dbReference>
<keyword evidence="3" id="KW-1185">Reference proteome</keyword>
<evidence type="ECO:0000313" key="2">
    <source>
        <dbReference type="EMBL" id="KAF6280166.1"/>
    </source>
</evidence>
<accession>A0A7J7RVG0</accession>
<feature type="region of interest" description="Disordered" evidence="1">
    <location>
        <begin position="154"/>
        <end position="214"/>
    </location>
</feature>
<feature type="compositionally biased region" description="Gly residues" evidence="1">
    <location>
        <begin position="162"/>
        <end position="177"/>
    </location>
</feature>
<proteinExistence type="predicted"/>
<dbReference type="EMBL" id="JACAGB010000058">
    <property type="protein sequence ID" value="KAF6280166.1"/>
    <property type="molecule type" value="Genomic_DNA"/>
</dbReference>
<dbReference type="AlphaFoldDB" id="A0A7J7RVG0"/>
<evidence type="ECO:0000313" key="3">
    <source>
        <dbReference type="Proteomes" id="UP000558488"/>
    </source>
</evidence>
<gene>
    <name evidence="2" type="ORF">mPipKuh1_010230</name>
</gene>
<comment type="caution">
    <text evidence="2">The sequence shown here is derived from an EMBL/GenBank/DDBJ whole genome shotgun (WGS) entry which is preliminary data.</text>
</comment>
<organism evidence="2 3">
    <name type="scientific">Pipistrellus kuhlii</name>
    <name type="common">Kuhl's pipistrelle</name>
    <dbReference type="NCBI Taxonomy" id="59472"/>
    <lineage>
        <taxon>Eukaryota</taxon>
        <taxon>Metazoa</taxon>
        <taxon>Chordata</taxon>
        <taxon>Craniata</taxon>
        <taxon>Vertebrata</taxon>
        <taxon>Euteleostomi</taxon>
        <taxon>Mammalia</taxon>
        <taxon>Eutheria</taxon>
        <taxon>Laurasiatheria</taxon>
        <taxon>Chiroptera</taxon>
        <taxon>Yangochiroptera</taxon>
        <taxon>Vespertilionidae</taxon>
        <taxon>Pipistrellus</taxon>
    </lineage>
</organism>